<proteinExistence type="predicted"/>
<organism evidence="2 3">
    <name type="scientific">Purpureocillium lavendulum</name>
    <dbReference type="NCBI Taxonomy" id="1247861"/>
    <lineage>
        <taxon>Eukaryota</taxon>
        <taxon>Fungi</taxon>
        <taxon>Dikarya</taxon>
        <taxon>Ascomycota</taxon>
        <taxon>Pezizomycotina</taxon>
        <taxon>Sordariomycetes</taxon>
        <taxon>Hypocreomycetidae</taxon>
        <taxon>Hypocreales</taxon>
        <taxon>Ophiocordycipitaceae</taxon>
        <taxon>Purpureocillium</taxon>
    </lineage>
</organism>
<dbReference type="Proteomes" id="UP001163105">
    <property type="component" value="Unassembled WGS sequence"/>
</dbReference>
<name>A0AB34G7I8_9HYPO</name>
<evidence type="ECO:0000313" key="3">
    <source>
        <dbReference type="Proteomes" id="UP001163105"/>
    </source>
</evidence>
<dbReference type="GO" id="GO:0043139">
    <property type="term" value="F:5'-3' DNA helicase activity"/>
    <property type="evidence" value="ECO:0007669"/>
    <property type="project" value="TreeGrafter"/>
</dbReference>
<reference evidence="2" key="1">
    <citation type="submission" date="2023-01" db="EMBL/GenBank/DDBJ databases">
        <title>The growth and conidiation of Purpureocillium lavendulum are regulated by nitrogen source and histone H3K14 acetylation.</title>
        <authorList>
            <person name="Tang P."/>
            <person name="Han J."/>
            <person name="Zhang C."/>
            <person name="Tang P."/>
            <person name="Qi F."/>
            <person name="Zhang K."/>
            <person name="Liang L."/>
        </authorList>
    </citation>
    <scope>NUCLEOTIDE SEQUENCE</scope>
    <source>
        <strain evidence="2">YMF1.00683</strain>
    </source>
</reference>
<accession>A0AB34G7I8</accession>
<dbReference type="Gene3D" id="3.40.50.300">
    <property type="entry name" value="P-loop containing nucleotide triphosphate hydrolases"/>
    <property type="match status" value="1"/>
</dbReference>
<evidence type="ECO:0000259" key="1">
    <source>
        <dbReference type="Pfam" id="PF13086"/>
    </source>
</evidence>
<evidence type="ECO:0000313" key="2">
    <source>
        <dbReference type="EMBL" id="KAJ6446501.1"/>
    </source>
</evidence>
<dbReference type="PANTHER" id="PTHR43788:SF8">
    <property type="entry name" value="DNA-BINDING PROTEIN SMUBP-2"/>
    <property type="match status" value="1"/>
</dbReference>
<dbReference type="InterPro" id="IPR041677">
    <property type="entry name" value="DNA2/NAM7_AAA_11"/>
</dbReference>
<gene>
    <name evidence="2" type="ORF">O9K51_01274</name>
</gene>
<protein>
    <submittedName>
        <fullName evidence="2">MFS monocarboxylate transporter</fullName>
    </submittedName>
</protein>
<sequence length="355" mass="39919">MTYKVDATTAKVEADVITAMNKLSTRTRAHAIWRATMDFQEELPVINWFSHFPRLRTHLDEGRFPGEQREAVKGLVRGPFCLFVSGRPGSGKTTLAVNICLAAIEDGDKHVVWIAAQNRTVADAAHHLRDRQPNRVITRVHPWDAEMRALLGEEKEPTPIAIDKNKANERCAKLPAFQNKALNMAYRKSSAHHDPLSLSNRAKAIANTNRKKWSGYHAMCEQRKSDDGSFETNIVANKETCRELLFEAATRSHVLCGTPVAIVQLANHIDPETKHFQVHLSIVDEAERLTENLSFVPLSKFTNAPVIFLGDTKQHGPMALARNEAGYKDIFSEQRRMSLFKRAEMAGKHTIVLRG</sequence>
<dbReference type="SUPFAM" id="SSF52540">
    <property type="entry name" value="P-loop containing nucleoside triphosphate hydrolases"/>
    <property type="match status" value="1"/>
</dbReference>
<dbReference type="InterPro" id="IPR027417">
    <property type="entry name" value="P-loop_NTPase"/>
</dbReference>
<keyword evidence="3" id="KW-1185">Reference proteome</keyword>
<comment type="caution">
    <text evidence="2">The sequence shown here is derived from an EMBL/GenBank/DDBJ whole genome shotgun (WGS) entry which is preliminary data.</text>
</comment>
<dbReference type="PANTHER" id="PTHR43788">
    <property type="entry name" value="DNA2/NAM7 HELICASE FAMILY MEMBER"/>
    <property type="match status" value="1"/>
</dbReference>
<feature type="domain" description="DNA2/NAM7 helicase helicase" evidence="1">
    <location>
        <begin position="67"/>
        <end position="318"/>
    </location>
</feature>
<dbReference type="InterPro" id="IPR050534">
    <property type="entry name" value="Coronavir_polyprotein_1ab"/>
</dbReference>
<dbReference type="EMBL" id="JAQHRD010000001">
    <property type="protein sequence ID" value="KAJ6446501.1"/>
    <property type="molecule type" value="Genomic_DNA"/>
</dbReference>
<dbReference type="Pfam" id="PF13086">
    <property type="entry name" value="AAA_11"/>
    <property type="match status" value="1"/>
</dbReference>
<dbReference type="AlphaFoldDB" id="A0AB34G7I8"/>